<dbReference type="AlphaFoldDB" id="A0A2W7HYA8"/>
<gene>
    <name evidence="1" type="ORF">LX95_01924</name>
</gene>
<evidence type="ECO:0008006" key="3">
    <source>
        <dbReference type="Google" id="ProtNLM"/>
    </source>
</evidence>
<dbReference type="InterPro" id="IPR008969">
    <property type="entry name" value="CarboxyPept-like_regulatory"/>
</dbReference>
<accession>A0A2W7HYA8</accession>
<evidence type="ECO:0000313" key="1">
    <source>
        <dbReference type="EMBL" id="PZW39566.1"/>
    </source>
</evidence>
<protein>
    <recommendedName>
        <fullName evidence="3">Carboxypeptidase-like protein</fullName>
    </recommendedName>
</protein>
<dbReference type="RefSeq" id="WP_111541224.1">
    <property type="nucleotide sequence ID" value="NZ_QKYV01000005.1"/>
</dbReference>
<organism evidence="1 2">
    <name type="scientific">Mesonia algae</name>
    <dbReference type="NCBI Taxonomy" id="213248"/>
    <lineage>
        <taxon>Bacteria</taxon>
        <taxon>Pseudomonadati</taxon>
        <taxon>Bacteroidota</taxon>
        <taxon>Flavobacteriia</taxon>
        <taxon>Flavobacteriales</taxon>
        <taxon>Flavobacteriaceae</taxon>
        <taxon>Mesonia</taxon>
    </lineage>
</organism>
<reference evidence="1 2" key="1">
    <citation type="submission" date="2018-06" db="EMBL/GenBank/DDBJ databases">
        <title>Genomic Encyclopedia of Archaeal and Bacterial Type Strains, Phase II (KMG-II): from individual species to whole genera.</title>
        <authorList>
            <person name="Goeker M."/>
        </authorList>
    </citation>
    <scope>NUCLEOTIDE SEQUENCE [LARGE SCALE GENOMIC DNA]</scope>
    <source>
        <strain evidence="1 2">DSM 15361</strain>
    </source>
</reference>
<proteinExistence type="predicted"/>
<dbReference type="EMBL" id="QKYV01000005">
    <property type="protein sequence ID" value="PZW39566.1"/>
    <property type="molecule type" value="Genomic_DNA"/>
</dbReference>
<dbReference type="SUPFAM" id="SSF49464">
    <property type="entry name" value="Carboxypeptidase regulatory domain-like"/>
    <property type="match status" value="1"/>
</dbReference>
<evidence type="ECO:0000313" key="2">
    <source>
        <dbReference type="Proteomes" id="UP000249542"/>
    </source>
</evidence>
<keyword evidence="2" id="KW-1185">Reference proteome</keyword>
<comment type="caution">
    <text evidence="1">The sequence shown here is derived from an EMBL/GenBank/DDBJ whole genome shotgun (WGS) entry which is preliminary data.</text>
</comment>
<name>A0A2W7HYA8_9FLAO</name>
<dbReference type="Proteomes" id="UP000249542">
    <property type="component" value="Unassembled WGS sequence"/>
</dbReference>
<sequence>MKVLKLITYCILFSNAMWSQEKNLKGQIIADSIAFREVNVVNLNSKQGTVNLKNGYFEISAKTGDTIFFSSLQYEPHQITVVAEDFTEVKNVYLHPLINELEGVNLSNVDLTGFLNKDVEVIETQRYYNASSLGFPVIKNRSTLAERRLYTAGNQLIWSKPTTVPNLTISVDRVMNEISGKMAMLRRQRSNEIEKMSLEKAYSIFNSKFYTDELDISENLIEDFLYFCVTFKSFSRLIEQEKKTLDLIEFLIEKSTAYKVFKELDNEQN</sequence>